<organism evidence="1 2">
    <name type="scientific">Gillisia limnaea (strain DSM 15749 / LMG 21470 / R-8282)</name>
    <dbReference type="NCBI Taxonomy" id="865937"/>
    <lineage>
        <taxon>Bacteria</taxon>
        <taxon>Pseudomonadati</taxon>
        <taxon>Bacteroidota</taxon>
        <taxon>Flavobacteriia</taxon>
        <taxon>Flavobacteriales</taxon>
        <taxon>Flavobacteriaceae</taxon>
        <taxon>Gillisia</taxon>
    </lineage>
</organism>
<dbReference type="EMBL" id="JH594606">
    <property type="protein sequence ID" value="EHQ02592.1"/>
    <property type="molecule type" value="Genomic_DNA"/>
</dbReference>
<reference evidence="2" key="1">
    <citation type="journal article" date="2012" name="Stand. Genomic Sci.">
        <title>Genome sequence of the Antarctic rhodopsins-containing flavobacterium Gillisia limnaea type strain (R-8282(T)).</title>
        <authorList>
            <person name="Riedel T."/>
            <person name="Held B."/>
            <person name="Nolan M."/>
            <person name="Lucas S."/>
            <person name="Lapidus A."/>
            <person name="Tice H."/>
            <person name="Del Rio T.G."/>
            <person name="Cheng J.F."/>
            <person name="Han C."/>
            <person name="Tapia R."/>
            <person name="Goodwin L.A."/>
            <person name="Pitluck S."/>
            <person name="Liolios K."/>
            <person name="Mavromatis K."/>
            <person name="Pagani I."/>
            <person name="Ivanova N."/>
            <person name="Mikhailova N."/>
            <person name="Pati A."/>
            <person name="Chen A."/>
            <person name="Palaniappan K."/>
            <person name="Land M."/>
            <person name="Rohde M."/>
            <person name="Tindall B.J."/>
            <person name="Detter J.C."/>
            <person name="Goker M."/>
            <person name="Bristow J."/>
            <person name="Eisen J.A."/>
            <person name="Markowitz V."/>
            <person name="Hugenholtz P."/>
            <person name="Kyrpides N.C."/>
            <person name="Klenk H.P."/>
            <person name="Woyke T."/>
        </authorList>
    </citation>
    <scope>NUCLEOTIDE SEQUENCE [LARGE SCALE GENOMIC DNA]</scope>
    <source>
        <strain evidence="2">DSM 15749 / LMG 21470 / R-8282</strain>
    </source>
</reference>
<evidence type="ECO:0000313" key="1">
    <source>
        <dbReference type="EMBL" id="EHQ02592.1"/>
    </source>
</evidence>
<accession>H2BT34</accession>
<proteinExistence type="predicted"/>
<gene>
    <name evidence="1" type="ORF">Gilli_1953</name>
</gene>
<dbReference type="Proteomes" id="UP000003844">
    <property type="component" value="Unassembled WGS sequence"/>
</dbReference>
<sequence>MFGPIKKYSLKKLFQYIESYTHERRYYVIRYEFSTAYCFLLSRKA</sequence>
<name>H2BT34_GILLR</name>
<dbReference type="HOGENOM" id="CLU_3200340_0_0_10"/>
<keyword evidence="2" id="KW-1185">Reference proteome</keyword>
<protein>
    <submittedName>
        <fullName evidence="1">Uncharacterized protein</fullName>
    </submittedName>
</protein>
<dbReference type="AlphaFoldDB" id="H2BT34"/>
<evidence type="ECO:0000313" key="2">
    <source>
        <dbReference type="Proteomes" id="UP000003844"/>
    </source>
</evidence>